<dbReference type="PATRIC" id="fig|66876.3.peg.5200"/>
<accession>A0A0N0XTR4</accession>
<sequence length="80" mass="8980">MSDRQSSPHERMLAYLRAGDRLVPGGTRTAQDWDSLYRVIAEAADPLCAEPPETPDLSSEAWYQNALDTGMERSVVRWGK</sequence>
<organism evidence="1 2">
    <name type="scientific">Streptomyces chattanoogensis</name>
    <dbReference type="NCBI Taxonomy" id="66876"/>
    <lineage>
        <taxon>Bacteria</taxon>
        <taxon>Bacillati</taxon>
        <taxon>Actinomycetota</taxon>
        <taxon>Actinomycetes</taxon>
        <taxon>Kitasatosporales</taxon>
        <taxon>Streptomycetaceae</taxon>
        <taxon>Streptomyces</taxon>
    </lineage>
</organism>
<protein>
    <submittedName>
        <fullName evidence="1">Uncharacterized protein</fullName>
    </submittedName>
</protein>
<keyword evidence="2" id="KW-1185">Reference proteome</keyword>
<gene>
    <name evidence="1" type="ORF">ADL29_23745</name>
</gene>
<comment type="caution">
    <text evidence="1">The sequence shown here is derived from an EMBL/GenBank/DDBJ whole genome shotgun (WGS) entry which is preliminary data.</text>
</comment>
<dbReference type="RefSeq" id="WP_053925622.1">
    <property type="nucleotide sequence ID" value="NZ_LGKG01000147.1"/>
</dbReference>
<evidence type="ECO:0000313" key="2">
    <source>
        <dbReference type="Proteomes" id="UP000037982"/>
    </source>
</evidence>
<proteinExistence type="predicted"/>
<evidence type="ECO:0000313" key="1">
    <source>
        <dbReference type="EMBL" id="KPC61513.1"/>
    </source>
</evidence>
<name>A0A0N0XTR4_9ACTN</name>
<dbReference type="AlphaFoldDB" id="A0A0N0XTR4"/>
<dbReference type="EMBL" id="LGKG01000147">
    <property type="protein sequence ID" value="KPC61513.1"/>
    <property type="molecule type" value="Genomic_DNA"/>
</dbReference>
<reference evidence="2" key="1">
    <citation type="submission" date="2015-07" db="EMBL/GenBank/DDBJ databases">
        <authorList>
            <person name="Ju K.-S."/>
            <person name="Doroghazi J.R."/>
            <person name="Metcalf W.W."/>
        </authorList>
    </citation>
    <scope>NUCLEOTIDE SEQUENCE [LARGE SCALE GENOMIC DNA]</scope>
    <source>
        <strain evidence="2">NRRL ISP-5002</strain>
    </source>
</reference>
<dbReference type="Proteomes" id="UP000037982">
    <property type="component" value="Unassembled WGS sequence"/>
</dbReference>